<dbReference type="OrthoDB" id="2971631at2"/>
<dbReference type="AlphaFoldDB" id="A0A2Z2KRV9"/>
<name>A0A2Z2KRV9_9BACL</name>
<dbReference type="Proteomes" id="UP000249890">
    <property type="component" value="Chromosome"/>
</dbReference>
<sequence length="74" mass="7505">MGLTVYQSISVHYLNIGSVSNSSVLQIGTAGKINAISRASPLQEAVSPKAQAEPPAELPVVPLPAAAKLSPGPN</sequence>
<dbReference type="Pfam" id="PF10803">
    <property type="entry name" value="GerPB"/>
    <property type="match status" value="1"/>
</dbReference>
<dbReference type="RefSeq" id="WP_087915785.1">
    <property type="nucleotide sequence ID" value="NZ_CP021780.1"/>
</dbReference>
<dbReference type="EMBL" id="CP021780">
    <property type="protein sequence ID" value="ASA21778.1"/>
    <property type="molecule type" value="Genomic_DNA"/>
</dbReference>
<keyword evidence="2" id="KW-1185">Reference proteome</keyword>
<dbReference type="KEGG" id="pdh:B9T62_13960"/>
<reference evidence="1 2" key="1">
    <citation type="submission" date="2017-06" db="EMBL/GenBank/DDBJ databases">
        <title>Complete genome sequence of Paenibacillus donghaensis KCTC 13049T isolated from East Sea sediment, South Korea.</title>
        <authorList>
            <person name="Jung B.K."/>
            <person name="Hong S.-J."/>
            <person name="Shin J.-H."/>
        </authorList>
    </citation>
    <scope>NUCLEOTIDE SEQUENCE [LARGE SCALE GENOMIC DNA]</scope>
    <source>
        <strain evidence="1 2">KCTC 13049</strain>
    </source>
</reference>
<evidence type="ECO:0000313" key="2">
    <source>
        <dbReference type="Proteomes" id="UP000249890"/>
    </source>
</evidence>
<protein>
    <submittedName>
        <fullName evidence="1">Uncharacterized protein</fullName>
    </submittedName>
</protein>
<proteinExistence type="predicted"/>
<gene>
    <name evidence="1" type="ORF">B9T62_13960</name>
</gene>
<dbReference type="InterPro" id="IPR024255">
    <property type="entry name" value="GerPB"/>
</dbReference>
<evidence type="ECO:0000313" key="1">
    <source>
        <dbReference type="EMBL" id="ASA21778.1"/>
    </source>
</evidence>
<organism evidence="1 2">
    <name type="scientific">Paenibacillus donghaensis</name>
    <dbReference type="NCBI Taxonomy" id="414771"/>
    <lineage>
        <taxon>Bacteria</taxon>
        <taxon>Bacillati</taxon>
        <taxon>Bacillota</taxon>
        <taxon>Bacilli</taxon>
        <taxon>Bacillales</taxon>
        <taxon>Paenibacillaceae</taxon>
        <taxon>Paenibacillus</taxon>
    </lineage>
</organism>
<accession>A0A2Z2KRV9</accession>